<keyword evidence="2" id="KW-0812">Transmembrane</keyword>
<feature type="region of interest" description="Disordered" evidence="1">
    <location>
        <begin position="541"/>
        <end position="591"/>
    </location>
</feature>
<gene>
    <name evidence="3" type="ORF">CXG81DRAFT_20640</name>
</gene>
<evidence type="ECO:0000256" key="1">
    <source>
        <dbReference type="SAM" id="MobiDB-lite"/>
    </source>
</evidence>
<name>A0A4V1IU43_9FUNG</name>
<accession>A0A4V1IU43</accession>
<feature type="region of interest" description="Disordered" evidence="1">
    <location>
        <begin position="144"/>
        <end position="184"/>
    </location>
</feature>
<protein>
    <submittedName>
        <fullName evidence="3">Uncharacterized protein</fullName>
    </submittedName>
</protein>
<feature type="compositionally biased region" description="Basic and acidic residues" evidence="1">
    <location>
        <begin position="401"/>
        <end position="415"/>
    </location>
</feature>
<organism evidence="3 4">
    <name type="scientific">Caulochytrium protostelioides</name>
    <dbReference type="NCBI Taxonomy" id="1555241"/>
    <lineage>
        <taxon>Eukaryota</taxon>
        <taxon>Fungi</taxon>
        <taxon>Fungi incertae sedis</taxon>
        <taxon>Chytridiomycota</taxon>
        <taxon>Chytridiomycota incertae sedis</taxon>
        <taxon>Chytridiomycetes</taxon>
        <taxon>Caulochytriales</taxon>
        <taxon>Caulochytriaceae</taxon>
        <taxon>Caulochytrium</taxon>
    </lineage>
</organism>
<keyword evidence="4" id="KW-1185">Reference proteome</keyword>
<feature type="region of interest" description="Disordered" evidence="1">
    <location>
        <begin position="15"/>
        <end position="38"/>
    </location>
</feature>
<keyword evidence="2" id="KW-1133">Transmembrane helix</keyword>
<evidence type="ECO:0000256" key="2">
    <source>
        <dbReference type="SAM" id="Phobius"/>
    </source>
</evidence>
<dbReference type="AlphaFoldDB" id="A0A4V1IU43"/>
<feature type="transmembrane region" description="Helical" evidence="2">
    <location>
        <begin position="55"/>
        <end position="74"/>
    </location>
</feature>
<feature type="compositionally biased region" description="Polar residues" evidence="1">
    <location>
        <begin position="168"/>
        <end position="180"/>
    </location>
</feature>
<feature type="region of interest" description="Disordered" evidence="1">
    <location>
        <begin position="505"/>
        <end position="527"/>
    </location>
</feature>
<sequence length="657" mass="70990">MTFLTHRSSASLALPLAHEPEPSHHAPSGPYHAKKERRSRWSTAARQCCVAHRRIRFALASFALLLMMVLYTAWHRIDAHEPHEAVSPFPSALFPCAGEAGSIEACLGLQLAWAAEAGDCLDDDCAFPDPFGYPAQLSDGRMHDRLFPSNDGLDGPAAPTQGRPGWSIGSTPRTGSSTVPRSWPPEPVSPAMAADGHYEDAVKSATTALRQAVAGTSRLATEPPEGGFALAPAPARAAPPLVLVGITSFPSHVVRRSIIREAYHLSRPRDVSLRFLLCAPAVSADAETTVISAMPPMTPPPTSEADALRYESLAHGDLVLLDCERDGGLLQAFWRAGPAQKLPLTPLVMKATDTTFIDFRALSLFVADRVAPHPHQAMRDSPYPVPDAWPRVDDSDSDATPAREHADADADDHLRPSVPMPRPRGMEILFNHDQGHDVYIVSRDVVNALVTAWTTRGPAVVFSLAEEEAWVADWMRSAPVVRHRVLAPGALHAAMADRLSAPAEASVANDLAPPAGRPTEHPTEYPVEHPAEDLHRGLDYESGQAAHPPSAGDHDRDHESGYDHELDPEHDDHASEHDHHRAGGAKDHEDGEPIVILGVADNDAFLRWTARPRGNLGATAAVPQNWSATWEEASLSGTAIGRRTPRRMMDHAGIATI</sequence>
<reference evidence="4" key="1">
    <citation type="journal article" date="2018" name="Nat. Microbiol.">
        <title>Leveraging single-cell genomics to expand the fungal tree of life.</title>
        <authorList>
            <person name="Ahrendt S.R."/>
            <person name="Quandt C.A."/>
            <person name="Ciobanu D."/>
            <person name="Clum A."/>
            <person name="Salamov A."/>
            <person name="Andreopoulos B."/>
            <person name="Cheng J.F."/>
            <person name="Woyke T."/>
            <person name="Pelin A."/>
            <person name="Henrissat B."/>
            <person name="Reynolds N.K."/>
            <person name="Benny G.L."/>
            <person name="Smith M.E."/>
            <person name="James T.Y."/>
            <person name="Grigoriev I.V."/>
        </authorList>
    </citation>
    <scope>NUCLEOTIDE SEQUENCE [LARGE SCALE GENOMIC DNA]</scope>
    <source>
        <strain evidence="4">ATCC 52028</strain>
    </source>
</reference>
<keyword evidence="2" id="KW-0472">Membrane</keyword>
<evidence type="ECO:0000313" key="4">
    <source>
        <dbReference type="Proteomes" id="UP000274922"/>
    </source>
</evidence>
<proteinExistence type="predicted"/>
<evidence type="ECO:0000313" key="3">
    <source>
        <dbReference type="EMBL" id="RKO99257.1"/>
    </source>
</evidence>
<dbReference type="Proteomes" id="UP000274922">
    <property type="component" value="Unassembled WGS sequence"/>
</dbReference>
<feature type="compositionally biased region" description="Basic and acidic residues" evidence="1">
    <location>
        <begin position="552"/>
        <end position="591"/>
    </location>
</feature>
<feature type="compositionally biased region" description="Basic and acidic residues" evidence="1">
    <location>
        <begin position="518"/>
        <end position="527"/>
    </location>
</feature>
<dbReference type="EMBL" id="ML014303">
    <property type="protein sequence ID" value="RKO99257.1"/>
    <property type="molecule type" value="Genomic_DNA"/>
</dbReference>
<feature type="region of interest" description="Disordered" evidence="1">
    <location>
        <begin position="374"/>
        <end position="418"/>
    </location>
</feature>